<dbReference type="Gene3D" id="3.40.50.150">
    <property type="entry name" value="Vaccinia Virus protein VP39"/>
    <property type="match status" value="1"/>
</dbReference>
<evidence type="ECO:0000259" key="2">
    <source>
        <dbReference type="Pfam" id="PF13847"/>
    </source>
</evidence>
<dbReference type="CDD" id="cd02440">
    <property type="entry name" value="AdoMet_MTases"/>
    <property type="match status" value="1"/>
</dbReference>
<name>A0A1L3I946_9RHOB</name>
<dbReference type="AlphaFoldDB" id="A0A1L3I946"/>
<dbReference type="Pfam" id="PF10119">
    <property type="entry name" value="MethyTransf_Reg"/>
    <property type="match status" value="1"/>
</dbReference>
<sequence>MLPNTQKRCRMSDWTAGYVAELDYTHDFFQEMTPARMGFSALSRGHRHGMAGKGLTYCELGCGQGFTANLLAAANPHIDFHAMDFIPAHIAGANRLAGDADLDNVTFYERSFEDFDQAPGLPQGFDIIALHGVYSWVSRENQQRIADFISRRLKPGGLVYISYNTQPGWAASMPLRRILTDRAALGTGPLEQRIEDALEFVESLKRAGAGYFASNPAQLTRLSEMKSMSRHYLAHEFFNKDWTPFHFADVAADLSEAKLTFLGATNPLDHVDDVCLTGAQIALVQAESDPVRREGLRDILLNEQFRADLFVRGRLPYTQRGAVAAWFETPFALARHYGTGPLKLSWRQGEIPLEAHQYEPVLTLLAAGPATVRSMLEQGAFGAMEWQEITRVLTLLTGAGHIAPCLPLEGLADRVATCRAFNLAVCKTSEECERLAFLASPLTGGGVAVDRMEQLFLLARSEGRAGPNGWAEFAWQILEPQGQRLEQDGRVLTLPEENLAVLKARAHAFAARRLAILDGLGISLLDDAPSVPGAQQAGAAA</sequence>
<keyword evidence="3" id="KW-0808">Transferase</keyword>
<dbReference type="GO" id="GO:0032259">
    <property type="term" value="P:methylation"/>
    <property type="evidence" value="ECO:0007669"/>
    <property type="project" value="UniProtKB-KW"/>
</dbReference>
<keyword evidence="4" id="KW-1185">Reference proteome</keyword>
<dbReference type="Proteomes" id="UP000183859">
    <property type="component" value="Chromosome"/>
</dbReference>
<protein>
    <submittedName>
        <fullName evidence="3">Putative methyltransferase</fullName>
    </submittedName>
</protein>
<dbReference type="KEGG" id="php:PhaeoP97_03205"/>
<evidence type="ECO:0000259" key="1">
    <source>
        <dbReference type="Pfam" id="PF10119"/>
    </source>
</evidence>
<dbReference type="InterPro" id="IPR029063">
    <property type="entry name" value="SAM-dependent_MTases_sf"/>
</dbReference>
<dbReference type="SUPFAM" id="SSF53335">
    <property type="entry name" value="S-adenosyl-L-methionine-dependent methyltransferases"/>
    <property type="match status" value="1"/>
</dbReference>
<feature type="domain" description="Methyltransferase" evidence="2">
    <location>
        <begin position="53"/>
        <end position="164"/>
    </location>
</feature>
<dbReference type="InterPro" id="IPR025714">
    <property type="entry name" value="Methyltranfer_dom"/>
</dbReference>
<gene>
    <name evidence="3" type="ORF">PhaeoP97_03205</name>
</gene>
<reference evidence="4" key="1">
    <citation type="submission" date="2016-07" db="EMBL/GenBank/DDBJ databases">
        <title>Phaeobacter portensis sp. nov., a tropodithietic acid producing bacterium isolated from a German harbor.</title>
        <authorList>
            <person name="Freese H.M."/>
            <person name="Bunk B."/>
            <person name="Breider S."/>
            <person name="Brinkhoff T."/>
        </authorList>
    </citation>
    <scope>NUCLEOTIDE SEQUENCE [LARGE SCALE GENOMIC DNA]</scope>
    <source>
        <strain evidence="4">P97</strain>
    </source>
</reference>
<keyword evidence="3" id="KW-0489">Methyltransferase</keyword>
<evidence type="ECO:0000313" key="3">
    <source>
        <dbReference type="EMBL" id="APG48565.1"/>
    </source>
</evidence>
<dbReference type="STRING" id="1844006.PhaeoP97_03205"/>
<evidence type="ECO:0000313" key="4">
    <source>
        <dbReference type="Proteomes" id="UP000183859"/>
    </source>
</evidence>
<feature type="domain" description="Methyltransferase regulatory" evidence="1">
    <location>
        <begin position="230"/>
        <end position="312"/>
    </location>
</feature>
<proteinExistence type="predicted"/>
<dbReference type="GO" id="GO:0008168">
    <property type="term" value="F:methyltransferase activity"/>
    <property type="evidence" value="ECO:0007669"/>
    <property type="project" value="UniProtKB-KW"/>
</dbReference>
<organism evidence="3 4">
    <name type="scientific">Phaeobacter porticola</name>
    <dbReference type="NCBI Taxonomy" id="1844006"/>
    <lineage>
        <taxon>Bacteria</taxon>
        <taxon>Pseudomonadati</taxon>
        <taxon>Pseudomonadota</taxon>
        <taxon>Alphaproteobacteria</taxon>
        <taxon>Rhodobacterales</taxon>
        <taxon>Roseobacteraceae</taxon>
        <taxon>Phaeobacter</taxon>
    </lineage>
</organism>
<dbReference type="EMBL" id="CP016364">
    <property type="protein sequence ID" value="APG48565.1"/>
    <property type="molecule type" value="Genomic_DNA"/>
</dbReference>
<dbReference type="InterPro" id="IPR018773">
    <property type="entry name" value="MeTrfase_reg_dom_prd"/>
</dbReference>
<accession>A0A1L3I946</accession>
<dbReference type="Pfam" id="PF13847">
    <property type="entry name" value="Methyltransf_31"/>
    <property type="match status" value="1"/>
</dbReference>